<keyword evidence="1" id="KW-0812">Transmembrane</keyword>
<evidence type="ECO:0000313" key="3">
    <source>
        <dbReference type="Proteomes" id="UP000237105"/>
    </source>
</evidence>
<keyword evidence="1" id="KW-1133">Transmembrane helix</keyword>
<keyword evidence="1" id="KW-0472">Membrane</keyword>
<gene>
    <name evidence="2" type="ORF">PanWU01x14_268580</name>
</gene>
<organism evidence="2 3">
    <name type="scientific">Parasponia andersonii</name>
    <name type="common">Sponia andersonii</name>
    <dbReference type="NCBI Taxonomy" id="3476"/>
    <lineage>
        <taxon>Eukaryota</taxon>
        <taxon>Viridiplantae</taxon>
        <taxon>Streptophyta</taxon>
        <taxon>Embryophyta</taxon>
        <taxon>Tracheophyta</taxon>
        <taxon>Spermatophyta</taxon>
        <taxon>Magnoliopsida</taxon>
        <taxon>eudicotyledons</taxon>
        <taxon>Gunneridae</taxon>
        <taxon>Pentapetalae</taxon>
        <taxon>rosids</taxon>
        <taxon>fabids</taxon>
        <taxon>Rosales</taxon>
        <taxon>Cannabaceae</taxon>
        <taxon>Parasponia</taxon>
    </lineage>
</organism>
<dbReference type="EMBL" id="JXTB01000355">
    <property type="protein sequence ID" value="PON44194.1"/>
    <property type="molecule type" value="Genomic_DNA"/>
</dbReference>
<evidence type="ECO:0000313" key="2">
    <source>
        <dbReference type="EMBL" id="PON44194.1"/>
    </source>
</evidence>
<dbReference type="AlphaFoldDB" id="A0A2P5B5W7"/>
<feature type="transmembrane region" description="Helical" evidence="1">
    <location>
        <begin position="20"/>
        <end position="40"/>
    </location>
</feature>
<sequence length="53" mass="6331">MVSRSNEWPREQLSMNLFRVSINERVMLLLMIFLIARCALERIDRPYHPLGTL</sequence>
<comment type="caution">
    <text evidence="2">The sequence shown here is derived from an EMBL/GenBank/DDBJ whole genome shotgun (WGS) entry which is preliminary data.</text>
</comment>
<accession>A0A2P5B5W7</accession>
<reference evidence="3" key="1">
    <citation type="submission" date="2016-06" db="EMBL/GenBank/DDBJ databases">
        <title>Parallel loss of symbiosis genes in relatives of nitrogen-fixing non-legume Parasponia.</title>
        <authorList>
            <person name="Van Velzen R."/>
            <person name="Holmer R."/>
            <person name="Bu F."/>
            <person name="Rutten L."/>
            <person name="Van Zeijl A."/>
            <person name="Liu W."/>
            <person name="Santuari L."/>
            <person name="Cao Q."/>
            <person name="Sharma T."/>
            <person name="Shen D."/>
            <person name="Roswanjaya Y."/>
            <person name="Wardhani T."/>
            <person name="Kalhor M.S."/>
            <person name="Jansen J."/>
            <person name="Van den Hoogen J."/>
            <person name="Gungor B."/>
            <person name="Hartog M."/>
            <person name="Hontelez J."/>
            <person name="Verver J."/>
            <person name="Yang W.-C."/>
            <person name="Schijlen E."/>
            <person name="Repin R."/>
            <person name="Schilthuizen M."/>
            <person name="Schranz E."/>
            <person name="Heidstra R."/>
            <person name="Miyata K."/>
            <person name="Fedorova E."/>
            <person name="Kohlen W."/>
            <person name="Bisseling T."/>
            <person name="Smit S."/>
            <person name="Geurts R."/>
        </authorList>
    </citation>
    <scope>NUCLEOTIDE SEQUENCE [LARGE SCALE GENOMIC DNA]</scope>
    <source>
        <strain evidence="3">cv. WU1-14</strain>
    </source>
</reference>
<dbReference type="Proteomes" id="UP000237105">
    <property type="component" value="Unassembled WGS sequence"/>
</dbReference>
<evidence type="ECO:0000256" key="1">
    <source>
        <dbReference type="SAM" id="Phobius"/>
    </source>
</evidence>
<protein>
    <submittedName>
        <fullName evidence="2">Uncharacterized protein</fullName>
    </submittedName>
</protein>
<keyword evidence="3" id="KW-1185">Reference proteome</keyword>
<proteinExistence type="predicted"/>
<name>A0A2P5B5W7_PARAD</name>